<comment type="function">
    <text evidence="6">Specifically methylates the N4 position of cytidine in position 1402 (C1402) of 16S rRNA.</text>
</comment>
<dbReference type="InterPro" id="IPR002903">
    <property type="entry name" value="RsmH"/>
</dbReference>
<dbReference type="RefSeq" id="WP_206645387.1">
    <property type="nucleotide sequence ID" value="NZ_CP071247.1"/>
</dbReference>
<dbReference type="Gene3D" id="3.40.50.150">
    <property type="entry name" value="Vaccinia Virus protein VP39"/>
    <property type="match status" value="1"/>
</dbReference>
<keyword evidence="2 6" id="KW-0698">rRNA processing</keyword>
<keyword evidence="6" id="KW-0963">Cytoplasm</keyword>
<sequence>MTDDRTQKEGAAFAHRSVLLDAAVDYLVSDPEGSYVDGTFGRGGHSRLILERLSEHGQLLGIDKDPEAIRAAEQLAAGDARFAWFHGSFADLDQALQSRSWETVSGVLMDLGVSSPQLDDASRGFSFLRDGPLDMRMDPTQSPSAAQWLAEADEADIADVLWRYGEERFSRRIARMVVARRDEEPLETTRALAELVSEAVPKKEKHKHPATRTFQAIRIFINRELEDLERGLKIAAERLLPGGRLVVISFHSLEDRVVKRFMRDLAKGPRMPKGVPVTAEQEASEFRLVGKAMKASAGEINDNVRARSAVMRVLERVKNDKSPQGVA</sequence>
<evidence type="ECO:0000256" key="5">
    <source>
        <dbReference type="ARBA" id="ARBA00022691"/>
    </source>
</evidence>
<evidence type="ECO:0000313" key="7">
    <source>
        <dbReference type="EMBL" id="QSP96160.1"/>
    </source>
</evidence>
<keyword evidence="4 6" id="KW-0808">Transferase</keyword>
<dbReference type="NCBIfam" id="TIGR00006">
    <property type="entry name" value="16S rRNA (cytosine(1402)-N(4))-methyltransferase RsmH"/>
    <property type="match status" value="1"/>
</dbReference>
<evidence type="ECO:0000313" key="8">
    <source>
        <dbReference type="Proteomes" id="UP000663555"/>
    </source>
</evidence>
<proteinExistence type="inferred from homology"/>
<dbReference type="EC" id="2.1.1.199" evidence="6"/>
<feature type="binding site" evidence="6">
    <location>
        <position position="110"/>
    </location>
    <ligand>
        <name>S-adenosyl-L-methionine</name>
        <dbReference type="ChEBI" id="CHEBI:59789"/>
    </ligand>
</feature>
<feature type="binding site" evidence="6">
    <location>
        <begin position="43"/>
        <end position="45"/>
    </location>
    <ligand>
        <name>S-adenosyl-L-methionine</name>
        <dbReference type="ChEBI" id="CHEBI:59789"/>
    </ligand>
</feature>
<dbReference type="PANTHER" id="PTHR11265:SF0">
    <property type="entry name" value="12S RRNA N4-METHYLCYTIDINE METHYLTRANSFERASE"/>
    <property type="match status" value="1"/>
</dbReference>
<protein>
    <recommendedName>
        <fullName evidence="6">Ribosomal RNA small subunit methyltransferase H</fullName>
        <ecNumber evidence="6">2.1.1.199</ecNumber>
    </recommendedName>
    <alternativeName>
        <fullName evidence="6">16S rRNA m(4)C1402 methyltransferase</fullName>
    </alternativeName>
    <alternativeName>
        <fullName evidence="6">rRNA (cytosine-N(4)-)-methyltransferase RsmH</fullName>
    </alternativeName>
</protein>
<dbReference type="InterPro" id="IPR023397">
    <property type="entry name" value="SAM-dep_MeTrfase_MraW_recog"/>
</dbReference>
<accession>A0ABX7MUU3</accession>
<comment type="similarity">
    <text evidence="1 6">Belongs to the methyltransferase superfamily. RsmH family.</text>
</comment>
<dbReference type="SUPFAM" id="SSF53335">
    <property type="entry name" value="S-adenosyl-L-methionine-dependent methyltransferases"/>
    <property type="match status" value="1"/>
</dbReference>
<evidence type="ECO:0000256" key="6">
    <source>
        <dbReference type="HAMAP-Rule" id="MF_01007"/>
    </source>
</evidence>
<feature type="binding site" evidence="6">
    <location>
        <position position="89"/>
    </location>
    <ligand>
        <name>S-adenosyl-L-methionine</name>
        <dbReference type="ChEBI" id="CHEBI:59789"/>
    </ligand>
</feature>
<evidence type="ECO:0000256" key="3">
    <source>
        <dbReference type="ARBA" id="ARBA00022603"/>
    </source>
</evidence>
<comment type="subcellular location">
    <subcellularLocation>
        <location evidence="6">Cytoplasm</location>
    </subcellularLocation>
</comment>
<dbReference type="Proteomes" id="UP000663555">
    <property type="component" value="Chromosome"/>
</dbReference>
<dbReference type="EMBL" id="CP071247">
    <property type="protein sequence ID" value="QSP96160.1"/>
    <property type="molecule type" value="Genomic_DNA"/>
</dbReference>
<dbReference type="Pfam" id="PF01795">
    <property type="entry name" value="Methyltransf_5"/>
    <property type="match status" value="1"/>
</dbReference>
<dbReference type="PIRSF" id="PIRSF004486">
    <property type="entry name" value="MraW"/>
    <property type="match status" value="1"/>
</dbReference>
<dbReference type="Gene3D" id="1.10.150.170">
    <property type="entry name" value="Putative methyltransferase TM0872, insert domain"/>
    <property type="match status" value="1"/>
</dbReference>
<evidence type="ECO:0000256" key="4">
    <source>
        <dbReference type="ARBA" id="ARBA00022679"/>
    </source>
</evidence>
<keyword evidence="3 6" id="KW-0489">Methyltransferase</keyword>
<dbReference type="PANTHER" id="PTHR11265">
    <property type="entry name" value="S-ADENOSYL-METHYLTRANSFERASE MRAW"/>
    <property type="match status" value="1"/>
</dbReference>
<keyword evidence="8" id="KW-1185">Reference proteome</keyword>
<comment type="catalytic activity">
    <reaction evidence="6">
        <text>cytidine(1402) in 16S rRNA + S-adenosyl-L-methionine = N(4)-methylcytidine(1402) in 16S rRNA + S-adenosyl-L-homocysteine + H(+)</text>
        <dbReference type="Rhea" id="RHEA:42928"/>
        <dbReference type="Rhea" id="RHEA-COMP:10286"/>
        <dbReference type="Rhea" id="RHEA-COMP:10287"/>
        <dbReference type="ChEBI" id="CHEBI:15378"/>
        <dbReference type="ChEBI" id="CHEBI:57856"/>
        <dbReference type="ChEBI" id="CHEBI:59789"/>
        <dbReference type="ChEBI" id="CHEBI:74506"/>
        <dbReference type="ChEBI" id="CHEBI:82748"/>
        <dbReference type="EC" id="2.1.1.199"/>
    </reaction>
</comment>
<evidence type="ECO:0000256" key="1">
    <source>
        <dbReference type="ARBA" id="ARBA00010396"/>
    </source>
</evidence>
<dbReference type="SUPFAM" id="SSF81799">
    <property type="entry name" value="Putative methyltransferase TM0872, insert domain"/>
    <property type="match status" value="1"/>
</dbReference>
<dbReference type="InterPro" id="IPR029063">
    <property type="entry name" value="SAM-dependent_MTases_sf"/>
</dbReference>
<feature type="binding site" evidence="6">
    <location>
        <position position="63"/>
    </location>
    <ligand>
        <name>S-adenosyl-L-methionine</name>
        <dbReference type="ChEBI" id="CHEBI:59789"/>
    </ligand>
</feature>
<organism evidence="7 8">
    <name type="scientific">Marinobacter salinisoli</name>
    <dbReference type="NCBI Taxonomy" id="2769486"/>
    <lineage>
        <taxon>Bacteria</taxon>
        <taxon>Pseudomonadati</taxon>
        <taxon>Pseudomonadota</taxon>
        <taxon>Gammaproteobacteria</taxon>
        <taxon>Pseudomonadales</taxon>
        <taxon>Marinobacteraceae</taxon>
        <taxon>Marinobacter</taxon>
    </lineage>
</organism>
<name>A0ABX7MUU3_9GAMM</name>
<dbReference type="HAMAP" id="MF_01007">
    <property type="entry name" value="16SrRNA_methyltr_H"/>
    <property type="match status" value="1"/>
</dbReference>
<reference evidence="7 8" key="1">
    <citation type="submission" date="2021-03" db="EMBL/GenBank/DDBJ databases">
        <title>Genome sequencing of Marinobacter sp. LPB0319.</title>
        <authorList>
            <person name="Kim J."/>
        </authorList>
    </citation>
    <scope>NUCLEOTIDE SEQUENCE [LARGE SCALE GENOMIC DNA]</scope>
    <source>
        <strain evidence="7 8">LPB0319</strain>
    </source>
</reference>
<evidence type="ECO:0000256" key="2">
    <source>
        <dbReference type="ARBA" id="ARBA00022552"/>
    </source>
</evidence>
<feature type="binding site" evidence="6">
    <location>
        <position position="117"/>
    </location>
    <ligand>
        <name>S-adenosyl-L-methionine</name>
        <dbReference type="ChEBI" id="CHEBI:59789"/>
    </ligand>
</feature>
<keyword evidence="5 6" id="KW-0949">S-adenosyl-L-methionine</keyword>
<gene>
    <name evidence="6 7" type="primary">rsmH</name>
    <name evidence="7" type="ORF">LPB19_07200</name>
</gene>